<feature type="region of interest" description="Disordered" evidence="15">
    <location>
        <begin position="235"/>
        <end position="257"/>
    </location>
</feature>
<feature type="domain" description="Reverse transcriptase RNase H-like" evidence="17">
    <location>
        <begin position="1055"/>
        <end position="1151"/>
    </location>
</feature>
<dbReference type="InterPro" id="IPR043128">
    <property type="entry name" value="Rev_trsase/Diguanyl_cyclase"/>
</dbReference>
<keyword evidence="13" id="KW-0238">DNA-binding</keyword>
<accession>A0ABQ5HIB9</accession>
<evidence type="ECO:0000256" key="9">
    <source>
        <dbReference type="ARBA" id="ARBA00022842"/>
    </source>
</evidence>
<evidence type="ECO:0000256" key="7">
    <source>
        <dbReference type="ARBA" id="ARBA00022759"/>
    </source>
</evidence>
<feature type="region of interest" description="Disordered" evidence="15">
    <location>
        <begin position="286"/>
        <end position="326"/>
    </location>
</feature>
<feature type="domain" description="Reverse transcriptase" evidence="16">
    <location>
        <begin position="852"/>
        <end position="960"/>
    </location>
</feature>
<feature type="region of interest" description="Disordered" evidence="15">
    <location>
        <begin position="489"/>
        <end position="509"/>
    </location>
</feature>
<evidence type="ECO:0000256" key="11">
    <source>
        <dbReference type="ARBA" id="ARBA00022918"/>
    </source>
</evidence>
<dbReference type="EMBL" id="BQNB010019588">
    <property type="protein sequence ID" value="GJT86873.1"/>
    <property type="molecule type" value="Genomic_DNA"/>
</dbReference>
<organism evidence="20 21">
    <name type="scientific">Tanacetum coccineum</name>
    <dbReference type="NCBI Taxonomy" id="301880"/>
    <lineage>
        <taxon>Eukaryota</taxon>
        <taxon>Viridiplantae</taxon>
        <taxon>Streptophyta</taxon>
        <taxon>Embryophyta</taxon>
        <taxon>Tracheophyta</taxon>
        <taxon>Spermatophyta</taxon>
        <taxon>Magnoliopsida</taxon>
        <taxon>eudicotyledons</taxon>
        <taxon>Gunneridae</taxon>
        <taxon>Pentapetalae</taxon>
        <taxon>asterids</taxon>
        <taxon>campanulids</taxon>
        <taxon>Asterales</taxon>
        <taxon>Asteraceae</taxon>
        <taxon>Asteroideae</taxon>
        <taxon>Anthemideae</taxon>
        <taxon>Anthemidinae</taxon>
        <taxon>Tanacetum</taxon>
    </lineage>
</organism>
<reference evidence="20" key="1">
    <citation type="journal article" date="2022" name="Int. J. Mol. Sci.">
        <title>Draft Genome of Tanacetum Coccineum: Genomic Comparison of Closely Related Tanacetum-Family Plants.</title>
        <authorList>
            <person name="Yamashiro T."/>
            <person name="Shiraishi A."/>
            <person name="Nakayama K."/>
            <person name="Satake H."/>
        </authorList>
    </citation>
    <scope>NUCLEOTIDE SEQUENCE</scope>
</reference>
<dbReference type="InterPro" id="IPR056924">
    <property type="entry name" value="SH3_Tf2-1"/>
</dbReference>
<dbReference type="Gene3D" id="3.10.10.10">
    <property type="entry name" value="HIV Type 1 Reverse Transcriptase, subunit A, domain 1"/>
    <property type="match status" value="2"/>
</dbReference>
<dbReference type="Pfam" id="PF00078">
    <property type="entry name" value="RVT_1"/>
    <property type="match status" value="1"/>
</dbReference>
<dbReference type="InterPro" id="IPR050951">
    <property type="entry name" value="Retrovirus_Pol_polyprotein"/>
</dbReference>
<keyword evidence="6" id="KW-0064">Aspartyl protease</keyword>
<keyword evidence="4" id="KW-0540">Nuclease</keyword>
<feature type="compositionally biased region" description="Basic and acidic residues" evidence="15">
    <location>
        <begin position="657"/>
        <end position="668"/>
    </location>
</feature>
<evidence type="ECO:0000256" key="5">
    <source>
        <dbReference type="ARBA" id="ARBA00022723"/>
    </source>
</evidence>
<keyword evidence="11" id="KW-0695">RNA-directed DNA polymerase</keyword>
<dbReference type="InterPro" id="IPR043502">
    <property type="entry name" value="DNA/RNA_pol_sf"/>
</dbReference>
<evidence type="ECO:0000256" key="2">
    <source>
        <dbReference type="ARBA" id="ARBA00022679"/>
    </source>
</evidence>
<keyword evidence="9" id="KW-0460">Magnesium</keyword>
<dbReference type="Gene3D" id="3.30.420.10">
    <property type="entry name" value="Ribonuclease H-like superfamily/Ribonuclease H"/>
    <property type="match status" value="1"/>
</dbReference>
<dbReference type="SUPFAM" id="SSF56672">
    <property type="entry name" value="DNA/RNA polymerases"/>
    <property type="match status" value="1"/>
</dbReference>
<keyword evidence="21" id="KW-1185">Reference proteome</keyword>
<evidence type="ECO:0000259" key="17">
    <source>
        <dbReference type="Pfam" id="PF17917"/>
    </source>
</evidence>
<dbReference type="InterPro" id="IPR041373">
    <property type="entry name" value="RT_RNaseH"/>
</dbReference>
<evidence type="ECO:0000256" key="12">
    <source>
        <dbReference type="ARBA" id="ARBA00022932"/>
    </source>
</evidence>
<evidence type="ECO:0000256" key="8">
    <source>
        <dbReference type="ARBA" id="ARBA00022801"/>
    </source>
</evidence>
<feature type="compositionally biased region" description="Basic and acidic residues" evidence="15">
    <location>
        <begin position="680"/>
        <end position="694"/>
    </location>
</feature>
<dbReference type="Pfam" id="PF24626">
    <property type="entry name" value="SH3_Tf2-1"/>
    <property type="match status" value="1"/>
</dbReference>
<reference evidence="20" key="2">
    <citation type="submission" date="2022-01" db="EMBL/GenBank/DDBJ databases">
        <authorList>
            <person name="Yamashiro T."/>
            <person name="Shiraishi A."/>
            <person name="Satake H."/>
            <person name="Nakayama K."/>
        </authorList>
    </citation>
    <scope>NUCLEOTIDE SEQUENCE</scope>
</reference>
<dbReference type="InterPro" id="IPR000477">
    <property type="entry name" value="RT_dom"/>
</dbReference>
<evidence type="ECO:0000256" key="10">
    <source>
        <dbReference type="ARBA" id="ARBA00022908"/>
    </source>
</evidence>
<evidence type="ECO:0000313" key="21">
    <source>
        <dbReference type="Proteomes" id="UP001151760"/>
    </source>
</evidence>
<evidence type="ECO:0000256" key="3">
    <source>
        <dbReference type="ARBA" id="ARBA00022695"/>
    </source>
</evidence>
<name>A0ABQ5HIB9_9ASTR</name>
<evidence type="ECO:0000256" key="4">
    <source>
        <dbReference type="ARBA" id="ARBA00022722"/>
    </source>
</evidence>
<evidence type="ECO:0000313" key="20">
    <source>
        <dbReference type="EMBL" id="GJT86873.1"/>
    </source>
</evidence>
<dbReference type="InterPro" id="IPR041588">
    <property type="entry name" value="Integrase_H2C2"/>
</dbReference>
<dbReference type="CDD" id="cd09274">
    <property type="entry name" value="RNase_HI_RT_Ty3"/>
    <property type="match status" value="1"/>
</dbReference>
<feature type="domain" description="Tf2-1-like SH3-like" evidence="19">
    <location>
        <begin position="1451"/>
        <end position="1515"/>
    </location>
</feature>
<dbReference type="PANTHER" id="PTHR37984:SF5">
    <property type="entry name" value="PROTEIN NYNRIN-LIKE"/>
    <property type="match status" value="1"/>
</dbReference>
<protein>
    <submittedName>
        <fullName evidence="20">Nucleotidyltransferase, ribonuclease H</fullName>
    </submittedName>
</protein>
<evidence type="ECO:0000256" key="13">
    <source>
        <dbReference type="ARBA" id="ARBA00023125"/>
    </source>
</evidence>
<dbReference type="Pfam" id="PF17917">
    <property type="entry name" value="RT_RNaseH"/>
    <property type="match status" value="1"/>
</dbReference>
<keyword evidence="2" id="KW-0808">Transferase</keyword>
<comment type="caution">
    <text evidence="20">The sequence shown here is derived from an EMBL/GenBank/DDBJ whole genome shotgun (WGS) entry which is preliminary data.</text>
</comment>
<sequence>MFADHMHQPWRTLAACINKCLSGKTDSNDKLRKSRIDILWGMFYRENVDYPFLIWEDIAYQIDHRREKKSRRENMPYPRFTKVIIDYYISKHKSLKKLKQYGLAIPATMLNNEIIQSESNKVFILYSTGQIPPKKSIGKGSQGKKTADTTEESVDVFDESEPKPLIRRKTSSRKVKKKATTSVDDNIVPEPDIALELGKSISLTKAKEEVAARQVHATHARIISESVLEHARTIRQSSIASRDTSSVSKKRTSGTSQKLKGIYSLTPAEQEAADVIKALKDNWRMLGRQPDTGGSDEGTGEIPGVPDESIFADAEDDNEETKSDSDDIYKYMINVRKNADTEIKDAEKTADITKETTEQTLTSSSFSVPSDYGNQFLNLSHNEEIFEQPPVLRQITPIPTTITTPPINTEAPAITTTIPEITPFIALQLRVAKLEQDMSEVKKIDHSAAVLASIQSHVPLVVDKYVGTKLDDALLKALERHTADLVEKYSMLPTPESSKKQESEKSPEEIIRIKREQEEKKQEPTYTIKSTDQAALEEFDLKSALFKFMHKNKSANRNPANYRLYHALMEALIEDENAMDKEVADTVKDHKRKHDGDDDDDDDDEGPSARSNQGKSTKKRRKRESESTQKPSTTKESSKGKDPKVGSKTGKSAPAKDPVEEPTEKVIMDEQPTEDIPISDEGHVSDPEDTDNAHMPKIPDTTTWFRPILEEERHASPEPKWVIPPIDLPEADNNWANAFAKAHQDPDENKLHNKIDDIGPFIRWYCRRIGKEELSKADLEGLAFMMEKGVKASANSDIVYFFTSAQDGDPLQDDELSGQLQELQDKGFIRPSHSSWGAPVLFVKKKDGSFHLRSGYHQLRVHEDDIPKTAFRTRYGHFEFTIMPFGLTNAPAVFMDLMNRVCKPYLDKFVIVFINDILIYSKTKEEHEVHLKLVLELLRKEKLYAKFSKCKFWLQEVHFLRHVVNQSGIHVDPSKIEAVKNWKVPTTPSEVRSFLGLAGYYRRFIANFFKIAKPLTSLTQKNQKYEWGAKEEEAFQTLKNNLCDASILSLPDEIEDFVVYYDASNQGLGCVLMQRGKVIAYASRQLKIHEKNYTIHDLELGAVVFALKTWRHYLYGTKSVIYTDHKSLQHIFNQKELNMRQRWWIELFSDYECEIRYHPGKEDVSRVKEMILAAQGEAFKQENILAERLHGLDQQMERKEDGSLYFMDRIWVPLVGDMRMVILNEAHKSKYSVHPGADKMYHDLHDMYWWPGMKRDIAIYISKCLICAKVKAEHQRPSGLLQQPEIPEWMWDKITMDLITNLPRSRSGHDTIWVIVNRLPKSAYFLAIREDFSMEKLAILYIDVIVVRHGVPVSIISDRDGRFTSHFWETTLEDMLRAYVIDFGGSWDVHLPLAESHVLWAEIREGSLIGPELVLETTDKVVLIKEKLKAARDLPKSYADKRRKPLEFEVGDRVLLKVSPWKGVVHFGKKGKLAPRYVGPFEILERIGLVAYRLRLPEELSSVHDSFHMSNLKKCLADANLHVPLDEIKVDKTLRFVEEPVEIMDREIKKLKRRKIALVKVRWNSKRGPEFTWEHEDQMRIKYPQLFVDRVVEPAS</sequence>
<dbReference type="SUPFAM" id="SSF53098">
    <property type="entry name" value="Ribonuclease H-like"/>
    <property type="match status" value="1"/>
</dbReference>
<gene>
    <name evidence="20" type="ORF">Tco_1068590</name>
</gene>
<evidence type="ECO:0000259" key="18">
    <source>
        <dbReference type="Pfam" id="PF17921"/>
    </source>
</evidence>
<proteinExistence type="predicted"/>
<evidence type="ECO:0000256" key="14">
    <source>
        <dbReference type="ARBA" id="ARBA00023172"/>
    </source>
</evidence>
<feature type="domain" description="Integrase zinc-binding" evidence="18">
    <location>
        <begin position="1218"/>
        <end position="1272"/>
    </location>
</feature>
<keyword evidence="7" id="KW-0255">Endonuclease</keyword>
<dbReference type="Pfam" id="PF17921">
    <property type="entry name" value="Integrase_H2C2"/>
    <property type="match status" value="1"/>
</dbReference>
<evidence type="ECO:0000256" key="1">
    <source>
        <dbReference type="ARBA" id="ARBA00022670"/>
    </source>
</evidence>
<feature type="compositionally biased region" description="Acidic residues" evidence="15">
    <location>
        <begin position="597"/>
        <end position="606"/>
    </location>
</feature>
<keyword evidence="12" id="KW-0239">DNA-directed DNA polymerase</keyword>
<dbReference type="InterPro" id="IPR012337">
    <property type="entry name" value="RNaseH-like_sf"/>
</dbReference>
<feature type="region of interest" description="Disordered" evidence="15">
    <location>
        <begin position="585"/>
        <end position="699"/>
    </location>
</feature>
<dbReference type="Proteomes" id="UP001151760">
    <property type="component" value="Unassembled WGS sequence"/>
</dbReference>
<feature type="compositionally biased region" description="Acidic residues" evidence="15">
    <location>
        <begin position="149"/>
        <end position="159"/>
    </location>
</feature>
<dbReference type="Gene3D" id="1.10.340.70">
    <property type="match status" value="1"/>
</dbReference>
<dbReference type="InterPro" id="IPR036397">
    <property type="entry name" value="RNaseH_sf"/>
</dbReference>
<feature type="compositionally biased region" description="Basic and acidic residues" evidence="15">
    <location>
        <begin position="636"/>
        <end position="645"/>
    </location>
</feature>
<keyword evidence="10" id="KW-0229">DNA integration</keyword>
<keyword evidence="3" id="KW-0548">Nucleotidyltransferase</keyword>
<feature type="compositionally biased region" description="Basic and acidic residues" evidence="15">
    <location>
        <begin position="497"/>
        <end position="509"/>
    </location>
</feature>
<evidence type="ECO:0000259" key="16">
    <source>
        <dbReference type="Pfam" id="PF00078"/>
    </source>
</evidence>
<evidence type="ECO:0000256" key="6">
    <source>
        <dbReference type="ARBA" id="ARBA00022750"/>
    </source>
</evidence>
<feature type="region of interest" description="Disordered" evidence="15">
    <location>
        <begin position="135"/>
        <end position="162"/>
    </location>
</feature>
<keyword evidence="8" id="KW-0378">Hydrolase</keyword>
<keyword evidence="14" id="KW-0233">DNA recombination</keyword>
<evidence type="ECO:0000259" key="19">
    <source>
        <dbReference type="Pfam" id="PF24626"/>
    </source>
</evidence>
<dbReference type="CDD" id="cd01647">
    <property type="entry name" value="RT_LTR"/>
    <property type="match status" value="1"/>
</dbReference>
<keyword evidence="1" id="KW-0645">Protease</keyword>
<dbReference type="PANTHER" id="PTHR37984">
    <property type="entry name" value="PROTEIN CBG26694"/>
    <property type="match status" value="1"/>
</dbReference>
<evidence type="ECO:0000256" key="15">
    <source>
        <dbReference type="SAM" id="MobiDB-lite"/>
    </source>
</evidence>
<keyword evidence="5" id="KW-0479">Metal-binding</keyword>
<dbReference type="Gene3D" id="3.30.70.270">
    <property type="match status" value="2"/>
</dbReference>